<accession>A0A814S6I1</accession>
<keyword evidence="3 8" id="KW-0812">Transmembrane</keyword>
<evidence type="ECO:0000256" key="3">
    <source>
        <dbReference type="ARBA" id="ARBA00022692"/>
    </source>
</evidence>
<evidence type="ECO:0000256" key="8">
    <source>
        <dbReference type="RuleBase" id="RU003857"/>
    </source>
</evidence>
<evidence type="ECO:0000256" key="1">
    <source>
        <dbReference type="ARBA" id="ARBA00004141"/>
    </source>
</evidence>
<gene>
    <name evidence="12" type="ORF">VCS650_LOCUS22369</name>
</gene>
<proteinExistence type="inferred from homology"/>
<dbReference type="GO" id="GO:0015271">
    <property type="term" value="F:outward rectifier potassium channel activity"/>
    <property type="evidence" value="ECO:0007669"/>
    <property type="project" value="TreeGrafter"/>
</dbReference>
<dbReference type="InterPro" id="IPR013099">
    <property type="entry name" value="K_chnl_dom"/>
</dbReference>
<comment type="similarity">
    <text evidence="8">Belongs to the two pore domain potassium channel (TC 1.A.1.8) family.</text>
</comment>
<dbReference type="PANTHER" id="PTHR11003">
    <property type="entry name" value="POTASSIUM CHANNEL, SUBFAMILY K"/>
    <property type="match status" value="1"/>
</dbReference>
<dbReference type="Proteomes" id="UP000663891">
    <property type="component" value="Unassembled WGS sequence"/>
</dbReference>
<keyword evidence="6 10" id="KW-0472">Membrane</keyword>
<evidence type="ECO:0000313" key="12">
    <source>
        <dbReference type="EMBL" id="CAF1142834.1"/>
    </source>
</evidence>
<evidence type="ECO:0000256" key="10">
    <source>
        <dbReference type="SAM" id="Phobius"/>
    </source>
</evidence>
<evidence type="ECO:0000256" key="9">
    <source>
        <dbReference type="SAM" id="MobiDB-lite"/>
    </source>
</evidence>
<dbReference type="Gene3D" id="1.10.287.70">
    <property type="match status" value="2"/>
</dbReference>
<keyword evidence="4 10" id="KW-1133">Transmembrane helix</keyword>
<evidence type="ECO:0000256" key="5">
    <source>
        <dbReference type="ARBA" id="ARBA00023065"/>
    </source>
</evidence>
<feature type="domain" description="Potassium channel" evidence="11">
    <location>
        <begin position="276"/>
        <end position="314"/>
    </location>
</feature>
<evidence type="ECO:0000256" key="6">
    <source>
        <dbReference type="ARBA" id="ARBA00023136"/>
    </source>
</evidence>
<dbReference type="SUPFAM" id="SSF81324">
    <property type="entry name" value="Voltage-gated potassium channels"/>
    <property type="match status" value="2"/>
</dbReference>
<keyword evidence="2 8" id="KW-0813">Transport</keyword>
<evidence type="ECO:0000256" key="7">
    <source>
        <dbReference type="ARBA" id="ARBA00023303"/>
    </source>
</evidence>
<feature type="transmembrane region" description="Helical" evidence="10">
    <location>
        <begin position="409"/>
        <end position="429"/>
    </location>
</feature>
<protein>
    <recommendedName>
        <fullName evidence="11">Potassium channel domain-containing protein</fullName>
    </recommendedName>
</protein>
<feature type="region of interest" description="Disordered" evidence="9">
    <location>
        <begin position="35"/>
        <end position="57"/>
    </location>
</feature>
<evidence type="ECO:0000256" key="4">
    <source>
        <dbReference type="ARBA" id="ARBA00022989"/>
    </source>
</evidence>
<comment type="subcellular location">
    <subcellularLocation>
        <location evidence="1">Membrane</location>
        <topology evidence="1">Multi-pass membrane protein</topology>
    </subcellularLocation>
</comment>
<dbReference type="GO" id="GO:0022841">
    <property type="term" value="F:potassium ion leak channel activity"/>
    <property type="evidence" value="ECO:0007669"/>
    <property type="project" value="TreeGrafter"/>
</dbReference>
<dbReference type="PRINTS" id="PR01333">
    <property type="entry name" value="2POREKCHANEL"/>
</dbReference>
<evidence type="ECO:0000259" key="11">
    <source>
        <dbReference type="Pfam" id="PF07885"/>
    </source>
</evidence>
<comment type="caution">
    <text evidence="12">The sequence shown here is derived from an EMBL/GenBank/DDBJ whole genome shotgun (WGS) entry which is preliminary data.</text>
</comment>
<feature type="domain" description="Potassium channel" evidence="11">
    <location>
        <begin position="529"/>
        <end position="566"/>
    </location>
</feature>
<keyword evidence="5 8" id="KW-0406">Ion transport</keyword>
<name>A0A814S6I1_9BILA</name>
<evidence type="ECO:0000256" key="2">
    <source>
        <dbReference type="ARBA" id="ARBA00022448"/>
    </source>
</evidence>
<dbReference type="InterPro" id="IPR003280">
    <property type="entry name" value="2pore_dom_K_chnl"/>
</dbReference>
<reference evidence="12" key="1">
    <citation type="submission" date="2021-02" db="EMBL/GenBank/DDBJ databases">
        <authorList>
            <person name="Nowell W R."/>
        </authorList>
    </citation>
    <scope>NUCLEOTIDE SEQUENCE</scope>
</reference>
<dbReference type="Pfam" id="PF07885">
    <property type="entry name" value="Ion_trans_2"/>
    <property type="match status" value="2"/>
</dbReference>
<sequence>MLASRLHIKRHSTSAISRPSTTNIRYLSYRQQRRATKKLPSHKISINHDPDNDETDEKTKFKFTDRTTNATQIRSANTKYERMQAPILSFDEEGDIPLPAIKSKRFLSDDHTYFSELKDNLTISKSITDGISIERTRRQKIQDAIKTVSKVAFSQLGLGGLVVGYVILGGLIFDAIESRYELERLEEKERNRQHFVDQLYIHAYREFNRVLNQTFELKYALWRGGISRHDEQNNGWQIDVEKDLWKQHIDYELLQYFGAEEKSQYSSDEQQEAQNTIQVWTFSSAMLYSATVITTIGYGNITPKTTAGKIATMFKFTDRTTNATQIRSGNTKYERMQAPILSFDEEGDIPLPAIKSKRFLSDDHTYFSELKDNLTISKSITDGISIERTRRQKIQDAIKTVSKVAFSQLGLGGLVVGYVILGGLIFDAIESRYELERLEEKERNRQHFVDQLYIHAYREFNRVLNQTFELKYALWRGGISRHDEQNNGWQIDVEKDLWKQHIDYELLQYFGAEEKSQYSSDEQQEAQNTIQVWTFSSAMLYSATVITTIGYGNITPKTTAGKIATMGMLKRNQSSIDQCIETLLNERKLSSISELLETSPTNKNPSIEIPRYVRINLLKTKAKQLRLNLKELSFKKIKNV</sequence>
<keyword evidence="7 8" id="KW-0407">Ion channel</keyword>
<dbReference type="AlphaFoldDB" id="A0A814S6I1"/>
<dbReference type="PANTHER" id="PTHR11003:SF334">
    <property type="entry name" value="FI03418P"/>
    <property type="match status" value="1"/>
</dbReference>
<dbReference type="GO" id="GO:0030322">
    <property type="term" value="P:stabilization of membrane potential"/>
    <property type="evidence" value="ECO:0007669"/>
    <property type="project" value="TreeGrafter"/>
</dbReference>
<dbReference type="EMBL" id="CAJNON010000251">
    <property type="protein sequence ID" value="CAF1142834.1"/>
    <property type="molecule type" value="Genomic_DNA"/>
</dbReference>
<dbReference type="OrthoDB" id="297496at2759"/>
<dbReference type="GO" id="GO:0005886">
    <property type="term" value="C:plasma membrane"/>
    <property type="evidence" value="ECO:0007669"/>
    <property type="project" value="TreeGrafter"/>
</dbReference>
<organism evidence="12 13">
    <name type="scientific">Adineta steineri</name>
    <dbReference type="NCBI Taxonomy" id="433720"/>
    <lineage>
        <taxon>Eukaryota</taxon>
        <taxon>Metazoa</taxon>
        <taxon>Spiralia</taxon>
        <taxon>Gnathifera</taxon>
        <taxon>Rotifera</taxon>
        <taxon>Eurotatoria</taxon>
        <taxon>Bdelloidea</taxon>
        <taxon>Adinetida</taxon>
        <taxon>Adinetidae</taxon>
        <taxon>Adineta</taxon>
    </lineage>
</organism>
<feature type="transmembrane region" description="Helical" evidence="10">
    <location>
        <begin position="156"/>
        <end position="176"/>
    </location>
</feature>
<evidence type="ECO:0000313" key="13">
    <source>
        <dbReference type="Proteomes" id="UP000663891"/>
    </source>
</evidence>